<keyword evidence="5 8" id="KW-0472">Membrane</keyword>
<dbReference type="OrthoDB" id="264603at2759"/>
<organism evidence="10 11">
    <name type="scientific">Bugula neritina</name>
    <name type="common">Brown bryozoan</name>
    <name type="synonym">Sertularia neritina</name>
    <dbReference type="NCBI Taxonomy" id="10212"/>
    <lineage>
        <taxon>Eukaryota</taxon>
        <taxon>Metazoa</taxon>
        <taxon>Spiralia</taxon>
        <taxon>Lophotrochozoa</taxon>
        <taxon>Bryozoa</taxon>
        <taxon>Gymnolaemata</taxon>
        <taxon>Cheilostomatida</taxon>
        <taxon>Flustrina</taxon>
        <taxon>Buguloidea</taxon>
        <taxon>Bugulidae</taxon>
        <taxon>Bugula</taxon>
    </lineage>
</organism>
<dbReference type="GO" id="GO:0061817">
    <property type="term" value="P:endoplasmic reticulum-plasma membrane tethering"/>
    <property type="evidence" value="ECO:0007669"/>
    <property type="project" value="TreeGrafter"/>
</dbReference>
<dbReference type="InterPro" id="IPR016763">
    <property type="entry name" value="VAP"/>
</dbReference>
<dbReference type="Gene3D" id="2.60.40.10">
    <property type="entry name" value="Immunoglobulins"/>
    <property type="match status" value="1"/>
</dbReference>
<dbReference type="PANTHER" id="PTHR10809">
    <property type="entry name" value="VESICLE-ASSOCIATED MEMBRANE PROTEIN-ASSOCIATED PROTEIN"/>
    <property type="match status" value="1"/>
</dbReference>
<sequence>MPRLSQVLKIDPPEALEFKGPFTEVVTSNLILQNPTDSRVAFKVKTTAPKRYCVRPNSGVLDHNESVTVSVMLQPFEYDPLEKTKHKFMIQSLVMAGDVDEKDVWKAAEPSQLMDTKLRVVFNMDSTVPESPAQPAAPLNDLDSAGDHVQMTPQKANVKMDSEKLKQAAPGGTSVDDEAMSRAKLETKRLLDEISSLRKDNERMRKLAMSDTMTSSSQSQQLQKSSMPSGVSLLFQDTSNIVLLFFLFIVAFSTGLFTSNLILGR</sequence>
<feature type="region of interest" description="Disordered" evidence="7">
    <location>
        <begin position="154"/>
        <end position="180"/>
    </location>
</feature>
<evidence type="ECO:0000256" key="2">
    <source>
        <dbReference type="ARBA" id="ARBA00008932"/>
    </source>
</evidence>
<feature type="domain" description="MSP" evidence="9">
    <location>
        <begin position="7"/>
        <end position="123"/>
    </location>
</feature>
<dbReference type="PIRSF" id="PIRSF019693">
    <property type="entry name" value="VAMP-associated"/>
    <property type="match status" value="1"/>
</dbReference>
<dbReference type="GO" id="GO:0033149">
    <property type="term" value="F:FFAT motif binding"/>
    <property type="evidence" value="ECO:0007669"/>
    <property type="project" value="TreeGrafter"/>
</dbReference>
<evidence type="ECO:0000256" key="1">
    <source>
        <dbReference type="ARBA" id="ARBA00004211"/>
    </source>
</evidence>
<feature type="transmembrane region" description="Helical" evidence="8">
    <location>
        <begin position="241"/>
        <end position="263"/>
    </location>
</feature>
<proteinExistence type="inferred from homology"/>
<evidence type="ECO:0000256" key="8">
    <source>
        <dbReference type="SAM" id="Phobius"/>
    </source>
</evidence>
<keyword evidence="4 8" id="KW-1133">Transmembrane helix</keyword>
<dbReference type="InterPro" id="IPR013783">
    <property type="entry name" value="Ig-like_fold"/>
</dbReference>
<evidence type="ECO:0000259" key="9">
    <source>
        <dbReference type="PROSITE" id="PS50202"/>
    </source>
</evidence>
<dbReference type="Proteomes" id="UP000593567">
    <property type="component" value="Unassembled WGS sequence"/>
</dbReference>
<comment type="similarity">
    <text evidence="2">Belongs to the VAMP-associated protein (VAP) (TC 9.B.17) family.</text>
</comment>
<keyword evidence="11" id="KW-1185">Reference proteome</keyword>
<dbReference type="InterPro" id="IPR000535">
    <property type="entry name" value="MSP_dom"/>
</dbReference>
<dbReference type="GO" id="GO:0090158">
    <property type="term" value="P:endoplasmic reticulum membrane organization"/>
    <property type="evidence" value="ECO:0007669"/>
    <property type="project" value="TreeGrafter"/>
</dbReference>
<feature type="coiled-coil region" evidence="6">
    <location>
        <begin position="180"/>
        <end position="207"/>
    </location>
</feature>
<evidence type="ECO:0000256" key="4">
    <source>
        <dbReference type="ARBA" id="ARBA00022989"/>
    </source>
</evidence>
<reference evidence="10" key="1">
    <citation type="submission" date="2020-06" db="EMBL/GenBank/DDBJ databases">
        <title>Draft genome of Bugula neritina, a colonial animal packing powerful symbionts and potential medicines.</title>
        <authorList>
            <person name="Rayko M."/>
        </authorList>
    </citation>
    <scope>NUCLEOTIDE SEQUENCE [LARGE SCALE GENOMIC DNA]</scope>
    <source>
        <strain evidence="10">Kwan_BN1</strain>
    </source>
</reference>
<evidence type="ECO:0000256" key="7">
    <source>
        <dbReference type="SAM" id="MobiDB-lite"/>
    </source>
</evidence>
<evidence type="ECO:0000313" key="11">
    <source>
        <dbReference type="Proteomes" id="UP000593567"/>
    </source>
</evidence>
<dbReference type="Pfam" id="PF00635">
    <property type="entry name" value="Motile_Sperm"/>
    <property type="match status" value="1"/>
</dbReference>
<comment type="subcellular location">
    <subcellularLocation>
        <location evidence="1">Membrane</location>
        <topology evidence="1">Single-pass type IV membrane protein</topology>
    </subcellularLocation>
</comment>
<protein>
    <submittedName>
        <fullName evidence="10">VAPA</fullName>
    </submittedName>
</protein>
<dbReference type="SUPFAM" id="SSF49354">
    <property type="entry name" value="PapD-like"/>
    <property type="match status" value="1"/>
</dbReference>
<comment type="caution">
    <text evidence="10">The sequence shown here is derived from an EMBL/GenBank/DDBJ whole genome shotgun (WGS) entry which is preliminary data.</text>
</comment>
<dbReference type="PROSITE" id="PS50202">
    <property type="entry name" value="MSP"/>
    <property type="match status" value="1"/>
</dbReference>
<dbReference type="PANTHER" id="PTHR10809:SF6">
    <property type="entry name" value="AT11025P-RELATED"/>
    <property type="match status" value="1"/>
</dbReference>
<evidence type="ECO:0000313" key="10">
    <source>
        <dbReference type="EMBL" id="KAF6028512.1"/>
    </source>
</evidence>
<accession>A0A7J7JQ76</accession>
<evidence type="ECO:0000256" key="5">
    <source>
        <dbReference type="ARBA" id="ARBA00023136"/>
    </source>
</evidence>
<name>A0A7J7JQ76_BUGNE</name>
<keyword evidence="3 8" id="KW-0812">Transmembrane</keyword>
<keyword evidence="6" id="KW-0175">Coiled coil</keyword>
<gene>
    <name evidence="10" type="ORF">EB796_013208</name>
</gene>
<dbReference type="InterPro" id="IPR008962">
    <property type="entry name" value="PapD-like_sf"/>
</dbReference>
<dbReference type="GO" id="GO:0005886">
    <property type="term" value="C:plasma membrane"/>
    <property type="evidence" value="ECO:0007669"/>
    <property type="project" value="TreeGrafter"/>
</dbReference>
<evidence type="ECO:0000256" key="6">
    <source>
        <dbReference type="SAM" id="Coils"/>
    </source>
</evidence>
<dbReference type="AlphaFoldDB" id="A0A7J7JQ76"/>
<dbReference type="EMBL" id="VXIV02001945">
    <property type="protein sequence ID" value="KAF6028512.1"/>
    <property type="molecule type" value="Genomic_DNA"/>
</dbReference>
<dbReference type="GO" id="GO:0005789">
    <property type="term" value="C:endoplasmic reticulum membrane"/>
    <property type="evidence" value="ECO:0007669"/>
    <property type="project" value="InterPro"/>
</dbReference>
<evidence type="ECO:0000256" key="3">
    <source>
        <dbReference type="ARBA" id="ARBA00022692"/>
    </source>
</evidence>